<dbReference type="Proteomes" id="UP000620075">
    <property type="component" value="Unassembled WGS sequence"/>
</dbReference>
<dbReference type="GO" id="GO:0016832">
    <property type="term" value="F:aldehyde-lyase activity"/>
    <property type="evidence" value="ECO:0007669"/>
    <property type="project" value="TreeGrafter"/>
</dbReference>
<protein>
    <submittedName>
        <fullName evidence="6">Alpha/beta fold hydrolase</fullName>
    </submittedName>
</protein>
<evidence type="ECO:0000313" key="7">
    <source>
        <dbReference type="Proteomes" id="UP000620075"/>
    </source>
</evidence>
<reference evidence="6 7" key="1">
    <citation type="submission" date="2020-10" db="EMBL/GenBank/DDBJ databases">
        <title>Ca. Dormibacterota MAGs.</title>
        <authorList>
            <person name="Montgomery K."/>
        </authorList>
    </citation>
    <scope>NUCLEOTIDE SEQUENCE [LARGE SCALE GENOMIC DNA]</scope>
    <source>
        <strain evidence="6">SC8811_S16_3</strain>
    </source>
</reference>
<keyword evidence="3" id="KW-0456">Lyase</keyword>
<dbReference type="InterPro" id="IPR015813">
    <property type="entry name" value="Pyrv/PenolPyrv_kinase-like_dom"/>
</dbReference>
<keyword evidence="6" id="KW-0378">Hydrolase</keyword>
<dbReference type="Gene3D" id="3.40.50.1820">
    <property type="entry name" value="alpha/beta hydrolase"/>
    <property type="match status" value="1"/>
</dbReference>
<dbReference type="InterPro" id="IPR005000">
    <property type="entry name" value="Aldolase/citrate-lyase_domain"/>
</dbReference>
<dbReference type="RefSeq" id="WP_338178979.1">
    <property type="nucleotide sequence ID" value="NZ_JAEKNQ010000035.1"/>
</dbReference>
<comment type="caution">
    <text evidence="6">The sequence shown here is derived from an EMBL/GenBank/DDBJ whole genome shotgun (WGS) entry which is preliminary data.</text>
</comment>
<evidence type="ECO:0000313" key="6">
    <source>
        <dbReference type="EMBL" id="MBJ7603257.1"/>
    </source>
</evidence>
<evidence type="ECO:0000259" key="4">
    <source>
        <dbReference type="Pfam" id="PF03328"/>
    </source>
</evidence>
<dbReference type="InterPro" id="IPR040442">
    <property type="entry name" value="Pyrv_kinase-like_dom_sf"/>
</dbReference>
<proteinExistence type="inferred from homology"/>
<dbReference type="InterPro" id="IPR050251">
    <property type="entry name" value="HpcH-HpaI_aldolase"/>
</dbReference>
<dbReference type="InterPro" id="IPR029058">
    <property type="entry name" value="AB_hydrolase_fold"/>
</dbReference>
<evidence type="ECO:0000256" key="3">
    <source>
        <dbReference type="ARBA" id="ARBA00023239"/>
    </source>
</evidence>
<organism evidence="6 7">
    <name type="scientific">Candidatus Dormiibacter inghamiae</name>
    <dbReference type="NCBI Taxonomy" id="3127013"/>
    <lineage>
        <taxon>Bacteria</taxon>
        <taxon>Bacillati</taxon>
        <taxon>Candidatus Dormiibacterota</taxon>
        <taxon>Candidatus Dormibacteria</taxon>
        <taxon>Candidatus Dormibacterales</taxon>
        <taxon>Candidatus Dormibacteraceae</taxon>
        <taxon>Candidatus Dormiibacter</taxon>
    </lineage>
</organism>
<dbReference type="Gene3D" id="3.20.20.60">
    <property type="entry name" value="Phosphoenolpyruvate-binding domains"/>
    <property type="match status" value="1"/>
</dbReference>
<dbReference type="GO" id="GO:0046872">
    <property type="term" value="F:metal ion binding"/>
    <property type="evidence" value="ECO:0007669"/>
    <property type="project" value="UniProtKB-KW"/>
</dbReference>
<comment type="similarity">
    <text evidence="1">Belongs to the HpcH/HpaI aldolase family.</text>
</comment>
<feature type="domain" description="HpcH/HpaI aldolase/citrate lyase" evidence="4">
    <location>
        <begin position="17"/>
        <end position="230"/>
    </location>
</feature>
<evidence type="ECO:0000256" key="1">
    <source>
        <dbReference type="ARBA" id="ARBA00005568"/>
    </source>
</evidence>
<evidence type="ECO:0000256" key="2">
    <source>
        <dbReference type="ARBA" id="ARBA00022723"/>
    </source>
</evidence>
<dbReference type="Pfam" id="PF03328">
    <property type="entry name" value="HpcH_HpaI"/>
    <property type="match status" value="1"/>
</dbReference>
<accession>A0A934KGQ5</accession>
<evidence type="ECO:0000259" key="5">
    <source>
        <dbReference type="Pfam" id="PF12697"/>
    </source>
</evidence>
<name>A0A934KGQ5_9BACT</name>
<dbReference type="AlphaFoldDB" id="A0A934KGQ5"/>
<dbReference type="InterPro" id="IPR000073">
    <property type="entry name" value="AB_hydrolase_1"/>
</dbReference>
<dbReference type="EMBL" id="JAEKNQ010000035">
    <property type="protein sequence ID" value="MBJ7603257.1"/>
    <property type="molecule type" value="Genomic_DNA"/>
</dbReference>
<keyword evidence="2" id="KW-0479">Metal-binding</keyword>
<dbReference type="SUPFAM" id="SSF53474">
    <property type="entry name" value="alpha/beta-Hydrolases"/>
    <property type="match status" value="1"/>
</dbReference>
<dbReference type="GO" id="GO:0005737">
    <property type="term" value="C:cytoplasm"/>
    <property type="evidence" value="ECO:0007669"/>
    <property type="project" value="TreeGrafter"/>
</dbReference>
<dbReference type="PANTHER" id="PTHR30502">
    <property type="entry name" value="2-KETO-3-DEOXY-L-RHAMNONATE ALDOLASE"/>
    <property type="match status" value="1"/>
</dbReference>
<dbReference type="Pfam" id="PF12697">
    <property type="entry name" value="Abhydrolase_6"/>
    <property type="match status" value="1"/>
</dbReference>
<dbReference type="GO" id="GO:0016787">
    <property type="term" value="F:hydrolase activity"/>
    <property type="evidence" value="ECO:0007669"/>
    <property type="project" value="UniProtKB-KW"/>
</dbReference>
<feature type="domain" description="AB hydrolase-1" evidence="5">
    <location>
        <begin position="278"/>
        <end position="495"/>
    </location>
</feature>
<dbReference type="PANTHER" id="PTHR30502:SF0">
    <property type="entry name" value="PHOSPHOENOLPYRUVATE CARBOXYLASE FAMILY PROTEIN"/>
    <property type="match status" value="1"/>
</dbReference>
<sequence>MKDRSLASRLGALEPVSGLFVKMPAPAQVEMAGRAGFDFVLLDTEHGPGGGLELEHHLRAADAVGMPALVRVPSFDPGPILAALDGGARGVAVPHVIDGTTARAAVAAAHYPPLGRRGLALSTRAGGYGHVPLARHLEQAAAETLVFVQIEDAEAIDAAPGILTTTGVSGVLVGLNDLSISLGHPGDPEHPSVAAAVETIRATASAARVPVLVVVGSPAEARRWRSWGAAGIVFVAPQLTLAAFTSAVREDRASLTPQPPQAGPLAPSQVAAERLQLVLVPGMLCDADLWSEVSVRLSEWVRRRGARIDLDESVAAMAETVLASAPQRFALAGHSLGGIVCLEVIRRAPERVIGIALVNSSARPPDDQQLLQWERLHDEAEKGRFSQIAATQPDVLLPPARHSDRALRDRVEGMARSVGVEAFRRQLMAQRTRPDSRPWLAGIACPAIVIAGQDDDICPMAVQEELASGIAECRLERLAGCGHLAPLEQPEAVAERLLGWLSTLPQPSLPPSAAQFAGAGW</sequence>
<gene>
    <name evidence="6" type="ORF">JF888_08740</name>
</gene>
<dbReference type="SUPFAM" id="SSF51621">
    <property type="entry name" value="Phosphoenolpyruvate/pyruvate domain"/>
    <property type="match status" value="1"/>
</dbReference>